<gene>
    <name evidence="1" type="ORF">QWY28_00005</name>
</gene>
<sequence length="139" mass="15013">LLVSSTIRTAPSRNSRSYFFRFSGISILIVDASTVRGEPQVDGLGILVGQHKTADQRYRAAIAKGLTILRDAGYPLDPGALHTHAIASGWRASNAAKLREVATRINEGRIIQGMKSAPLADDVLTHWRARASAHATPED</sequence>
<evidence type="ECO:0000313" key="1">
    <source>
        <dbReference type="EMBL" id="MDN4171316.1"/>
    </source>
</evidence>
<dbReference type="RefSeq" id="WP_300950246.1">
    <property type="nucleotide sequence ID" value="NZ_JAUHJQ010000001.1"/>
</dbReference>
<accession>A0ABT8F9E3</accession>
<dbReference type="InterPro" id="IPR037210">
    <property type="entry name" value="YoaC-like_sf"/>
</dbReference>
<evidence type="ECO:0000313" key="2">
    <source>
        <dbReference type="Proteomes" id="UP001168620"/>
    </source>
</evidence>
<comment type="caution">
    <text evidence="1">The sequence shown here is derived from an EMBL/GenBank/DDBJ whole genome shotgun (WGS) entry which is preliminary data.</text>
</comment>
<keyword evidence="2" id="KW-1185">Reference proteome</keyword>
<reference evidence="1" key="1">
    <citation type="submission" date="2023-06" db="EMBL/GenBank/DDBJ databases">
        <title>Draft genome sequence of Nocardioides sp. SOB77.</title>
        <authorList>
            <person name="Zhang G."/>
        </authorList>
    </citation>
    <scope>NUCLEOTIDE SEQUENCE</scope>
    <source>
        <strain evidence="1">SOB77</strain>
    </source>
</reference>
<dbReference type="Gene3D" id="1.20.1290.30">
    <property type="match status" value="1"/>
</dbReference>
<dbReference type="Proteomes" id="UP001168620">
    <property type="component" value="Unassembled WGS sequence"/>
</dbReference>
<dbReference type="EMBL" id="JAUHJQ010000001">
    <property type="protein sequence ID" value="MDN4171316.1"/>
    <property type="molecule type" value="Genomic_DNA"/>
</dbReference>
<feature type="non-terminal residue" evidence="1">
    <location>
        <position position="1"/>
    </location>
</feature>
<name>A0ABT8F9E3_9ACTN</name>
<protein>
    <submittedName>
        <fullName evidence="1">Uncharacterized protein</fullName>
    </submittedName>
</protein>
<organism evidence="1 2">
    <name type="scientific">Nocardioides oceani</name>
    <dbReference type="NCBI Taxonomy" id="3058369"/>
    <lineage>
        <taxon>Bacteria</taxon>
        <taxon>Bacillati</taxon>
        <taxon>Actinomycetota</taxon>
        <taxon>Actinomycetes</taxon>
        <taxon>Propionibacteriales</taxon>
        <taxon>Nocardioidaceae</taxon>
        <taxon>Nocardioides</taxon>
    </lineage>
</organism>
<proteinExistence type="predicted"/>